<gene>
    <name evidence="1" type="ORF">Amon01_000221900</name>
</gene>
<evidence type="ECO:0000313" key="2">
    <source>
        <dbReference type="Proteomes" id="UP001165063"/>
    </source>
</evidence>
<proteinExistence type="predicted"/>
<dbReference type="Proteomes" id="UP001165063">
    <property type="component" value="Unassembled WGS sequence"/>
</dbReference>
<dbReference type="AlphaFoldDB" id="A0A9W6YTB3"/>
<evidence type="ECO:0000313" key="1">
    <source>
        <dbReference type="EMBL" id="GMG21738.1"/>
    </source>
</evidence>
<keyword evidence="2" id="KW-1185">Reference proteome</keyword>
<reference evidence="1" key="1">
    <citation type="submission" date="2023-04" db="EMBL/GenBank/DDBJ databases">
        <title>Ambrosiozyma monospora NBRC 1965.</title>
        <authorList>
            <person name="Ichikawa N."/>
            <person name="Sato H."/>
            <person name="Tonouchi N."/>
        </authorList>
    </citation>
    <scope>NUCLEOTIDE SEQUENCE</scope>
    <source>
        <strain evidence="1">NBRC 1965</strain>
    </source>
</reference>
<protein>
    <submittedName>
        <fullName evidence="1">Unnamed protein product</fullName>
    </submittedName>
</protein>
<dbReference type="EMBL" id="BSXU01000776">
    <property type="protein sequence ID" value="GMG21738.1"/>
    <property type="molecule type" value="Genomic_DNA"/>
</dbReference>
<name>A0A9W6YTB3_AMBMO</name>
<comment type="caution">
    <text evidence="1">The sequence shown here is derived from an EMBL/GenBank/DDBJ whole genome shotgun (WGS) entry which is preliminary data.</text>
</comment>
<sequence length="675" mass="76815">MSSNNFSIFTVLDLPQEIRHIISKNIANDFNSFFSSKYIFSYRIGSALEFEAMMYQLLFMSNNPILDDLLSDIVQQLVLDEDVFKSQYFEEFADYVLSKKIKVRSVTIGPGFYVTDEQPKLLDFFKLGTEELITTYTVGINKMTHAKFITSLEVSTEDLRPLSDLKRINELPNLTCLRYRIHSFPTYSGEVEELFDSIEDAKSWSVAMGSAYSEDQVKKRKLDKPRKLKVDLIIKGNDDLKPEMISQLKYMLSDTSNPNMSLELQVGSSKNYAETRNALQTFICGLKSVKQFNYLVFKSINEDEIEFVNRIVGLKDLMLWGFDQPKLQIALCNSTVENLALHLNYLLKSDFNLAKLTSLKTLSLFGCKVSDELLFASIPDNVRVLNISELYFGATSLFEMKLPICLRELTYTVDQSYPQKFPTFINVKDLKSFRTVKIRETNEEDEEDEETDEQAPPSTGLLQFISDLPSNVTNLSIIDLSEFPESATSENEMSLKFPPSLEQLTLRIKEPISKLNLSILPSTLKKFKVTEFTTLSGQFPSTLETLVIDLDSSTLSFAEFWSRYLVPLPNLKRVKVTVNRTETIDFRGMEFPEHLYSLSLYASFGAVNERVGAIVLDGFPSKIEFLGLLTIPTSREGSNPKYKIAVDGSKGETVESITGKLCLLPSKSRFKIYEL</sequence>
<dbReference type="SUPFAM" id="SSF52058">
    <property type="entry name" value="L domain-like"/>
    <property type="match status" value="1"/>
</dbReference>
<organism evidence="1 2">
    <name type="scientific">Ambrosiozyma monospora</name>
    <name type="common">Yeast</name>
    <name type="synonym">Endomycopsis monosporus</name>
    <dbReference type="NCBI Taxonomy" id="43982"/>
    <lineage>
        <taxon>Eukaryota</taxon>
        <taxon>Fungi</taxon>
        <taxon>Dikarya</taxon>
        <taxon>Ascomycota</taxon>
        <taxon>Saccharomycotina</taxon>
        <taxon>Pichiomycetes</taxon>
        <taxon>Pichiales</taxon>
        <taxon>Pichiaceae</taxon>
        <taxon>Ambrosiozyma</taxon>
    </lineage>
</organism>
<accession>A0A9W6YTB3</accession>